<feature type="domain" description="Carbohydrate-binding" evidence="2">
    <location>
        <begin position="746"/>
        <end position="896"/>
    </location>
</feature>
<dbReference type="InterPro" id="IPR017853">
    <property type="entry name" value="GH"/>
</dbReference>
<dbReference type="Gene3D" id="2.60.40.1190">
    <property type="match status" value="1"/>
</dbReference>
<proteinExistence type="predicted"/>
<keyword evidence="1" id="KW-0732">Signal</keyword>
<dbReference type="PANTHER" id="PTHR12631:SF10">
    <property type="entry name" value="BETA-XYLOSIDASE-LIKE PROTEIN-RELATED"/>
    <property type="match status" value="1"/>
</dbReference>
<accession>A0A8J3JH67</accession>
<dbReference type="RefSeq" id="WP_203664274.1">
    <property type="nucleotide sequence ID" value="NZ_BAAAZM010000015.1"/>
</dbReference>
<name>A0A8J3JH67_9ACTN</name>
<comment type="caution">
    <text evidence="3">The sequence shown here is derived from an EMBL/GenBank/DDBJ whole genome shotgun (WGS) entry which is preliminary data.</text>
</comment>
<dbReference type="Gene3D" id="3.20.20.80">
    <property type="entry name" value="Glycosidases"/>
    <property type="match status" value="1"/>
</dbReference>
<dbReference type="InterPro" id="IPR010502">
    <property type="entry name" value="Carb-bd_dom_fam9"/>
</dbReference>
<evidence type="ECO:0000259" key="2">
    <source>
        <dbReference type="Pfam" id="PF06452"/>
    </source>
</evidence>
<dbReference type="GO" id="GO:0016052">
    <property type="term" value="P:carbohydrate catabolic process"/>
    <property type="evidence" value="ECO:0007669"/>
    <property type="project" value="InterPro"/>
</dbReference>
<protein>
    <recommendedName>
        <fullName evidence="2">Carbohydrate-binding domain-containing protein</fullName>
    </recommendedName>
</protein>
<evidence type="ECO:0000256" key="1">
    <source>
        <dbReference type="SAM" id="SignalP"/>
    </source>
</evidence>
<dbReference type="InterPro" id="IPR051923">
    <property type="entry name" value="Glycosyl_Hydrolase_39"/>
</dbReference>
<dbReference type="GO" id="GO:0030246">
    <property type="term" value="F:carbohydrate binding"/>
    <property type="evidence" value="ECO:0007669"/>
    <property type="project" value="InterPro"/>
</dbReference>
<dbReference type="CDD" id="cd09621">
    <property type="entry name" value="CBM9_like_5"/>
    <property type="match status" value="1"/>
</dbReference>
<feature type="chain" id="PRO_5035166727" description="Carbohydrate-binding domain-containing protein" evidence="1">
    <location>
        <begin position="32"/>
        <end position="909"/>
    </location>
</feature>
<evidence type="ECO:0000313" key="4">
    <source>
        <dbReference type="Proteomes" id="UP000612808"/>
    </source>
</evidence>
<dbReference type="PROSITE" id="PS51318">
    <property type="entry name" value="TAT"/>
    <property type="match status" value="1"/>
</dbReference>
<dbReference type="PANTHER" id="PTHR12631">
    <property type="entry name" value="ALPHA-L-IDURONIDASE"/>
    <property type="match status" value="1"/>
</dbReference>
<dbReference type="InterPro" id="IPR006311">
    <property type="entry name" value="TAT_signal"/>
</dbReference>
<dbReference type="Proteomes" id="UP000612808">
    <property type="component" value="Unassembled WGS sequence"/>
</dbReference>
<dbReference type="EMBL" id="BOMB01000048">
    <property type="protein sequence ID" value="GID15808.1"/>
    <property type="molecule type" value="Genomic_DNA"/>
</dbReference>
<reference evidence="3" key="1">
    <citation type="submission" date="2021-01" db="EMBL/GenBank/DDBJ databases">
        <title>Whole genome shotgun sequence of Actinocatenispora rupis NBRC 107355.</title>
        <authorList>
            <person name="Komaki H."/>
            <person name="Tamura T."/>
        </authorList>
    </citation>
    <scope>NUCLEOTIDE SEQUENCE</scope>
    <source>
        <strain evidence="3">NBRC 107355</strain>
    </source>
</reference>
<gene>
    <name evidence="3" type="ORF">Aru02nite_66970</name>
</gene>
<organism evidence="3 4">
    <name type="scientific">Actinocatenispora rupis</name>
    <dbReference type="NCBI Taxonomy" id="519421"/>
    <lineage>
        <taxon>Bacteria</taxon>
        <taxon>Bacillati</taxon>
        <taxon>Actinomycetota</taxon>
        <taxon>Actinomycetes</taxon>
        <taxon>Micromonosporales</taxon>
        <taxon>Micromonosporaceae</taxon>
        <taxon>Actinocatenispora</taxon>
    </lineage>
</organism>
<keyword evidence="4" id="KW-1185">Reference proteome</keyword>
<dbReference type="SUPFAM" id="SSF51445">
    <property type="entry name" value="(Trans)glycosidases"/>
    <property type="match status" value="1"/>
</dbReference>
<dbReference type="AlphaFoldDB" id="A0A8J3JH67"/>
<feature type="signal peptide" evidence="1">
    <location>
        <begin position="1"/>
        <end position="31"/>
    </location>
</feature>
<dbReference type="SUPFAM" id="SSF49344">
    <property type="entry name" value="CBD9-like"/>
    <property type="match status" value="1"/>
</dbReference>
<sequence>MKRRTFLAASAATAGAALAPAVGLDAGPAAAQGTGAGPLAASNVFVEPAVPRLTVPKAQAGDRIAVTVSAPGGDRVWSGSLTAGSGDTAVTVPVGRGFYGVTYTIGRASGTVTATDSFCVLGKIGGVLPGLGVNTHFGFGPDPWDPAVLVPLVAAAGIATVRDTEEWWGAEPTKGTYDFSLYRQYRGVLGAHGVTDMPVLSFNNAHYDGGATPYTDEGRAGFARYSVELVRQNPTVAAVEVFNEFNIPTFGARGDSPANCQPDYYYELLKATVTELRTHFPHLRYVAPATSGVPIDWLKAVFDRGGLDYVDAVSVHPYCYPAAPDQLVQQVEAVRTLIRSYGVEREIWISELGWTSATTQLSVDARTQASYAVQGAATAYAAGVRDFFWYDFMNDGTDAGEQEQNFGMVHMVADGATRPKPSYVAYANLARQLGTASTPAGPSGLKHDTPADGVSRVAIPGGSTVNWMLWAATPTPFAVRTARSATFTDTYGGVTQVDGAAGTGAFSLTLGPEPVYLSSRGALAIADSVRHRLTAHDAKRGDDLTATWLVDNADGTRPAVAKLRTGDRVVAQVTVAAGAKKSTDVSFGTATAVGRRTVHAAVTEADAVVAKLSAEYHVAEPLALSVRHVRKDGTDQLRIRVANTSGTAQTLTSLVWTVGSVRGSVSNVDIAAGGVDERFVSLAGLTDKTPYDVTATMGDGTTLPATGDVVVVADYLHVPRRTVTIDGVNELAGTAKTGDSSAGTVVMTGYAGAQDLSFDFWLSHDDDRLYLTVAVTDDVQYGQAIGDQIWQDDGVQFAVSSGTPGEAQTWNEIGAALVGGTVSTWRWSGPATGPLPAGAAAAVRSGTTTTYEIGVAWTDLGIDPADGLVSFSMLVNDNDGQGRKGYVEWGSGIGNGKDSALFKPFVLDA</sequence>
<dbReference type="Pfam" id="PF06452">
    <property type="entry name" value="CBM9_1"/>
    <property type="match status" value="1"/>
</dbReference>
<evidence type="ECO:0000313" key="3">
    <source>
        <dbReference type="EMBL" id="GID15808.1"/>
    </source>
</evidence>
<dbReference type="GO" id="GO:0004553">
    <property type="term" value="F:hydrolase activity, hydrolyzing O-glycosyl compounds"/>
    <property type="evidence" value="ECO:0007669"/>
    <property type="project" value="InterPro"/>
</dbReference>